<dbReference type="InterPro" id="IPR015424">
    <property type="entry name" value="PyrdxlP-dep_Trfase"/>
</dbReference>
<dbReference type="InterPro" id="IPR015422">
    <property type="entry name" value="PyrdxlP-dep_Trfase_small"/>
</dbReference>
<dbReference type="InterPro" id="IPR015421">
    <property type="entry name" value="PyrdxlP-dep_Trfase_major"/>
</dbReference>
<dbReference type="GO" id="GO:0030170">
    <property type="term" value="F:pyridoxal phosphate binding"/>
    <property type="evidence" value="ECO:0007669"/>
    <property type="project" value="TreeGrafter"/>
</dbReference>
<dbReference type="PANTHER" id="PTHR30244">
    <property type="entry name" value="TRANSAMINASE"/>
    <property type="match status" value="1"/>
</dbReference>
<dbReference type="AlphaFoldDB" id="A0A3B0RC30"/>
<dbReference type="InterPro" id="IPR000653">
    <property type="entry name" value="DegT/StrS_aminotransferase"/>
</dbReference>
<name>A0A3B0RC30_9ZZZZ</name>
<evidence type="ECO:0000313" key="1">
    <source>
        <dbReference type="EMBL" id="VAV86486.1"/>
    </source>
</evidence>
<dbReference type="NCBIfam" id="TIGR03588">
    <property type="entry name" value="PseC"/>
    <property type="match status" value="1"/>
</dbReference>
<sequence>MTAGDHKYLPYGRQFLDEDDIQAVSDVLRGDWLTTGPTVTAFEDKFRAIAGSDHVVSCSSGTAALHMAYMALGLGPGDRVIVPSISFVATANGALYCGADVLFTDVDPGNGMMRARDVLNLIDGLTPDELASVGAITPVNLAGEVAEIEAINSIARQNGWKMIVDSCHAVGSCYGDGRTAGDCHFADMEVFSFHPVKTIAMGEGGAVTTNDAALYDKLCLLRNHGMERNPDKWTGRGAGKAQPWYYEMQHLGYNYRQSDIHSALGLSQLKKLPAFMEKRQKLVAKYDALLTDLSPHIRPIASPPGYGAVRHLYVVLIDFGALGTMREDFVAALSARNIGTQVHYIPIYAHPYYQDKYGELSRPGAEEYYARTLSLPLHVSLTEDDVTYVIEQIADIL</sequence>
<protein>
    <submittedName>
        <fullName evidence="1">Bacillosamine/Legionaminic acid biosynthesis aminotransferase PglE 4-keto-6-deoxy-N-Acetyl-D-hexosaminyl-(Lipid carrier) aminotransferase</fullName>
    </submittedName>
</protein>
<dbReference type="SUPFAM" id="SSF53383">
    <property type="entry name" value="PLP-dependent transferases"/>
    <property type="match status" value="1"/>
</dbReference>
<dbReference type="Pfam" id="PF01041">
    <property type="entry name" value="DegT_DnrJ_EryC1"/>
    <property type="match status" value="1"/>
</dbReference>
<dbReference type="Gene3D" id="3.40.640.10">
    <property type="entry name" value="Type I PLP-dependent aspartate aminotransferase-like (Major domain)"/>
    <property type="match status" value="1"/>
</dbReference>
<keyword evidence="1" id="KW-0808">Transferase</keyword>
<dbReference type="InterPro" id="IPR020026">
    <property type="entry name" value="PseC"/>
</dbReference>
<dbReference type="GO" id="GO:0000271">
    <property type="term" value="P:polysaccharide biosynthetic process"/>
    <property type="evidence" value="ECO:0007669"/>
    <property type="project" value="TreeGrafter"/>
</dbReference>
<accession>A0A3B0RC30</accession>
<dbReference type="PANTHER" id="PTHR30244:SF34">
    <property type="entry name" value="DTDP-4-AMINO-4,6-DIDEOXYGALACTOSE TRANSAMINASE"/>
    <property type="match status" value="1"/>
</dbReference>
<organism evidence="1">
    <name type="scientific">hydrothermal vent metagenome</name>
    <dbReference type="NCBI Taxonomy" id="652676"/>
    <lineage>
        <taxon>unclassified sequences</taxon>
        <taxon>metagenomes</taxon>
        <taxon>ecological metagenomes</taxon>
    </lineage>
</organism>
<keyword evidence="1" id="KW-0032">Aminotransferase</keyword>
<proteinExistence type="predicted"/>
<dbReference type="GO" id="GO:0008483">
    <property type="term" value="F:transaminase activity"/>
    <property type="evidence" value="ECO:0007669"/>
    <property type="project" value="UniProtKB-KW"/>
</dbReference>
<reference evidence="1" key="1">
    <citation type="submission" date="2018-06" db="EMBL/GenBank/DDBJ databases">
        <authorList>
            <person name="Zhirakovskaya E."/>
        </authorList>
    </citation>
    <scope>NUCLEOTIDE SEQUENCE</scope>
</reference>
<dbReference type="CDD" id="cd00616">
    <property type="entry name" value="AHBA_syn"/>
    <property type="match status" value="1"/>
</dbReference>
<gene>
    <name evidence="1" type="ORF">MNBD_ALPHA02-1615</name>
</gene>
<dbReference type="Gene3D" id="3.90.1150.10">
    <property type="entry name" value="Aspartate Aminotransferase, domain 1"/>
    <property type="match status" value="1"/>
</dbReference>
<dbReference type="PIRSF" id="PIRSF000390">
    <property type="entry name" value="PLP_StrS"/>
    <property type="match status" value="1"/>
</dbReference>
<dbReference type="EMBL" id="UOED01000006">
    <property type="protein sequence ID" value="VAV86486.1"/>
    <property type="molecule type" value="Genomic_DNA"/>
</dbReference>